<dbReference type="Gene3D" id="3.30.70.1060">
    <property type="entry name" value="Dimeric alpha+beta barrel"/>
    <property type="match status" value="1"/>
</dbReference>
<dbReference type="Proteomes" id="UP001597114">
    <property type="component" value="Unassembled WGS sequence"/>
</dbReference>
<dbReference type="Pfam" id="PF03795">
    <property type="entry name" value="YCII"/>
    <property type="match status" value="1"/>
</dbReference>
<feature type="domain" description="YCII-related" evidence="2">
    <location>
        <begin position="1"/>
        <end position="111"/>
    </location>
</feature>
<reference evidence="4" key="1">
    <citation type="journal article" date="2019" name="Int. J. Syst. Evol. Microbiol.">
        <title>The Global Catalogue of Microorganisms (GCM) 10K type strain sequencing project: providing services to taxonomists for standard genome sequencing and annotation.</title>
        <authorList>
            <consortium name="The Broad Institute Genomics Platform"/>
            <consortium name="The Broad Institute Genome Sequencing Center for Infectious Disease"/>
            <person name="Wu L."/>
            <person name="Ma J."/>
        </authorList>
    </citation>
    <scope>NUCLEOTIDE SEQUENCE [LARGE SCALE GENOMIC DNA]</scope>
    <source>
        <strain evidence="4">CCM 7043</strain>
    </source>
</reference>
<evidence type="ECO:0000313" key="4">
    <source>
        <dbReference type="Proteomes" id="UP001597114"/>
    </source>
</evidence>
<dbReference type="EMBL" id="JBHUCO010000019">
    <property type="protein sequence ID" value="MFD1519753.1"/>
    <property type="molecule type" value="Genomic_DNA"/>
</dbReference>
<sequence>MKYALLIFPKPGSHEALGPDEYGPVNAEYLALREDPRCLGGAHLQSAETATTVRYSPGQALITDGPFADTKEVLGGYYVLDASDLDEALEFVQRIPAVRLGGAVEVRPLVEIPMEDGF</sequence>
<evidence type="ECO:0000256" key="1">
    <source>
        <dbReference type="ARBA" id="ARBA00007689"/>
    </source>
</evidence>
<dbReference type="SUPFAM" id="SSF54909">
    <property type="entry name" value="Dimeric alpha+beta barrel"/>
    <property type="match status" value="1"/>
</dbReference>
<dbReference type="RefSeq" id="WP_344717817.1">
    <property type="nucleotide sequence ID" value="NZ_BAAAUS010000001.1"/>
</dbReference>
<evidence type="ECO:0000259" key="2">
    <source>
        <dbReference type="Pfam" id="PF03795"/>
    </source>
</evidence>
<keyword evidence="4" id="KW-1185">Reference proteome</keyword>
<dbReference type="InterPro" id="IPR011008">
    <property type="entry name" value="Dimeric_a/b-barrel"/>
</dbReference>
<comment type="caution">
    <text evidence="3">The sequence shown here is derived from an EMBL/GenBank/DDBJ whole genome shotgun (WGS) entry which is preliminary data.</text>
</comment>
<evidence type="ECO:0000313" key="3">
    <source>
        <dbReference type="EMBL" id="MFD1519753.1"/>
    </source>
</evidence>
<proteinExistence type="inferred from homology"/>
<comment type="similarity">
    <text evidence="1">Belongs to the YciI family.</text>
</comment>
<protein>
    <submittedName>
        <fullName evidence="3">YciI family protein</fullName>
    </submittedName>
</protein>
<dbReference type="PANTHER" id="PTHR35174">
    <property type="entry name" value="BLL7171 PROTEIN-RELATED"/>
    <property type="match status" value="1"/>
</dbReference>
<organism evidence="3 4">
    <name type="scientific">Pseudonocardia yunnanensis</name>
    <dbReference type="NCBI Taxonomy" id="58107"/>
    <lineage>
        <taxon>Bacteria</taxon>
        <taxon>Bacillati</taxon>
        <taxon>Actinomycetota</taxon>
        <taxon>Actinomycetes</taxon>
        <taxon>Pseudonocardiales</taxon>
        <taxon>Pseudonocardiaceae</taxon>
        <taxon>Pseudonocardia</taxon>
    </lineage>
</organism>
<accession>A0ABW4EY34</accession>
<gene>
    <name evidence="3" type="ORF">ACFSJD_19820</name>
</gene>
<dbReference type="InterPro" id="IPR005545">
    <property type="entry name" value="YCII"/>
</dbReference>
<dbReference type="PANTHER" id="PTHR35174:SF3">
    <property type="entry name" value="BLL7171 PROTEIN"/>
    <property type="match status" value="1"/>
</dbReference>
<name>A0ABW4EY34_9PSEU</name>